<dbReference type="GO" id="GO:0005509">
    <property type="term" value="F:calcium ion binding"/>
    <property type="evidence" value="ECO:0007669"/>
    <property type="project" value="InterPro"/>
</dbReference>
<comment type="function">
    <text evidence="10">Hydrolyzes glycerol-phospholipids at the terminal phosphodiesteric bond.</text>
</comment>
<dbReference type="GO" id="GO:0004630">
    <property type="term" value="F:phospholipase D activity"/>
    <property type="evidence" value="ECO:0007669"/>
    <property type="project" value="UniProtKB-EC"/>
</dbReference>
<evidence type="ECO:0000256" key="11">
    <source>
        <dbReference type="SAM" id="MobiDB-lite"/>
    </source>
</evidence>
<dbReference type="CDD" id="cd04015">
    <property type="entry name" value="C2_plant_PLD"/>
    <property type="match status" value="1"/>
</dbReference>
<dbReference type="Gene3D" id="2.60.40.150">
    <property type="entry name" value="C2 domain"/>
    <property type="match status" value="1"/>
</dbReference>
<evidence type="ECO:0000256" key="10">
    <source>
        <dbReference type="PIRNR" id="PIRNR036470"/>
    </source>
</evidence>
<dbReference type="EC" id="3.1.4.4" evidence="10"/>
<dbReference type="Pfam" id="PF12357">
    <property type="entry name" value="PLD_C"/>
    <property type="match status" value="1"/>
</dbReference>
<feature type="compositionally biased region" description="Polar residues" evidence="11">
    <location>
        <begin position="846"/>
        <end position="857"/>
    </location>
</feature>
<accession>A0A2U1LL04</accession>
<gene>
    <name evidence="14" type="ORF">CTI12_AA460320</name>
</gene>
<sequence>MTNTNNSNSDSDSNIYLHGDLDLTILEAKSLPNMDLLSNRMHQCFSIFNSACTNEKLKKRSKSKRHRDVITSDPYVTVSISGATVARTRVISNAQNPVWNEHFVVPLAHPVSELEFHVKDDDVFGADLIGFVKVSASRVMSGEVIDEWFEVLGNNGKHVKTGCVIRLRLKFTSCDQNNERINDGNELNNDNDNVFDVKDSYFPVRHGGNVTLYQDAHVRENELPEIELDGEGRVFKQRGCWEDICHAILEAHHLVYIVGWSIYDKVKLVRESSKKLPNGSDLSLGELLKYKSQEGVRVLLLVWDDKTSHNKFFIKTEGVMQTHDEATRKFFKHSSVHCVLSPRYASDKLSIFKQQVVGTLYTHHQKCVIVDTQAPGNNRRISAFIGGLDLCDGRYDTPEHRLFRDLDTVFENDFHNPTFTAGTKGPRQPWHDLHCRIDGPAAYDVLKNFEQRWKKATVWSEFGRRFKKITHWHDDSLIKIERISWILSPSPTLPNNDPALWVSEEEDPENWHVQVFRSIDSGSVKGFPKDGRLADSLNLVCAKNLVIDKSIQKAYIQAIRSAKNFIYIENQYFLGSSYAWSSHKDAGADHLIPVELALKIASKIRANERFSVYIVIPMWPEGVPSSASVQGILFWQGQTMQMMYEVIARELKNSNLENVHPQDYLNFYCLGNREPCDEHVSNSSSHSSSNGGSVSASQKHGRFMIYVHAKGMIVDDEYVILGSANINQRSMAGSRDTEIAMGAYQPHHTWAKKKNHPRGQVYGYRMSLWREHTGKLEDYFKEPESLECVQNINKLAEDNWENFTTDEYTPLQGHLLKYPIKVESDGTVSPLPGHEQFPDLGGKVLGSTTTLPNALTT</sequence>
<evidence type="ECO:0000256" key="3">
    <source>
        <dbReference type="ARBA" id="ARBA00010683"/>
    </source>
</evidence>
<evidence type="ECO:0000256" key="6">
    <source>
        <dbReference type="ARBA" id="ARBA00022801"/>
    </source>
</evidence>
<evidence type="ECO:0000256" key="4">
    <source>
        <dbReference type="ARBA" id="ARBA00022723"/>
    </source>
</evidence>
<comment type="similarity">
    <text evidence="3 10">Belongs to the phospholipase D family. C2-PLD subfamily.</text>
</comment>
<organism evidence="14 15">
    <name type="scientific">Artemisia annua</name>
    <name type="common">Sweet wormwood</name>
    <dbReference type="NCBI Taxonomy" id="35608"/>
    <lineage>
        <taxon>Eukaryota</taxon>
        <taxon>Viridiplantae</taxon>
        <taxon>Streptophyta</taxon>
        <taxon>Embryophyta</taxon>
        <taxon>Tracheophyta</taxon>
        <taxon>Spermatophyta</taxon>
        <taxon>Magnoliopsida</taxon>
        <taxon>eudicotyledons</taxon>
        <taxon>Gunneridae</taxon>
        <taxon>Pentapetalae</taxon>
        <taxon>asterids</taxon>
        <taxon>campanulids</taxon>
        <taxon>Asterales</taxon>
        <taxon>Asteraceae</taxon>
        <taxon>Asteroideae</taxon>
        <taxon>Anthemideae</taxon>
        <taxon>Artemisiinae</taxon>
        <taxon>Artemisia</taxon>
    </lineage>
</organism>
<dbReference type="EMBL" id="PKPP01008832">
    <property type="protein sequence ID" value="PWA49661.1"/>
    <property type="molecule type" value="Genomic_DNA"/>
</dbReference>
<dbReference type="AlphaFoldDB" id="A0A2U1LL04"/>
<dbReference type="FunFam" id="3.30.870.10:FF:000025">
    <property type="entry name" value="Phospholipase D delta"/>
    <property type="match status" value="1"/>
</dbReference>
<protein>
    <recommendedName>
        <fullName evidence="10">Phospholipase D</fullName>
        <ecNumber evidence="10">3.1.4.4</ecNumber>
    </recommendedName>
</protein>
<dbReference type="InterPro" id="IPR035892">
    <property type="entry name" value="C2_domain_sf"/>
</dbReference>
<dbReference type="PROSITE" id="PS50004">
    <property type="entry name" value="C2"/>
    <property type="match status" value="1"/>
</dbReference>
<evidence type="ECO:0000256" key="1">
    <source>
        <dbReference type="ARBA" id="ARBA00000798"/>
    </source>
</evidence>
<keyword evidence="4" id="KW-0479">Metal-binding</keyword>
<dbReference type="STRING" id="35608.A0A2U1LL04"/>
<dbReference type="InterPro" id="IPR001736">
    <property type="entry name" value="PLipase_D/transphosphatidylase"/>
</dbReference>
<reference evidence="14 15" key="1">
    <citation type="journal article" date="2018" name="Mol. Plant">
        <title>The genome of Artemisia annua provides insight into the evolution of Asteraceae family and artemisinin biosynthesis.</title>
        <authorList>
            <person name="Shen Q."/>
            <person name="Zhang L."/>
            <person name="Liao Z."/>
            <person name="Wang S."/>
            <person name="Yan T."/>
            <person name="Shi P."/>
            <person name="Liu M."/>
            <person name="Fu X."/>
            <person name="Pan Q."/>
            <person name="Wang Y."/>
            <person name="Lv Z."/>
            <person name="Lu X."/>
            <person name="Zhang F."/>
            <person name="Jiang W."/>
            <person name="Ma Y."/>
            <person name="Chen M."/>
            <person name="Hao X."/>
            <person name="Li L."/>
            <person name="Tang Y."/>
            <person name="Lv G."/>
            <person name="Zhou Y."/>
            <person name="Sun X."/>
            <person name="Brodelius P.E."/>
            <person name="Rose J.K.C."/>
            <person name="Tang K."/>
        </authorList>
    </citation>
    <scope>NUCLEOTIDE SEQUENCE [LARGE SCALE GENOMIC DNA]</scope>
    <source>
        <strain evidence="15">cv. Huhao1</strain>
        <tissue evidence="14">Leaf</tissue>
    </source>
</reference>
<evidence type="ECO:0000256" key="5">
    <source>
        <dbReference type="ARBA" id="ARBA00022737"/>
    </source>
</evidence>
<keyword evidence="15" id="KW-1185">Reference proteome</keyword>
<dbReference type="PANTHER" id="PTHR18896:SF60">
    <property type="entry name" value="PHOSPHOLIPASE D"/>
    <property type="match status" value="1"/>
</dbReference>
<dbReference type="SUPFAM" id="SSF56024">
    <property type="entry name" value="Phospholipase D/nuclease"/>
    <property type="match status" value="2"/>
</dbReference>
<dbReference type="SUPFAM" id="SSF49562">
    <property type="entry name" value="C2 domain (Calcium/lipid-binding domain, CaLB)"/>
    <property type="match status" value="1"/>
</dbReference>
<comment type="catalytic activity">
    <reaction evidence="1 10">
        <text>a 1,2-diacyl-sn-glycero-3-phosphocholine + H2O = a 1,2-diacyl-sn-glycero-3-phosphate + choline + H(+)</text>
        <dbReference type="Rhea" id="RHEA:14445"/>
        <dbReference type="ChEBI" id="CHEBI:15354"/>
        <dbReference type="ChEBI" id="CHEBI:15377"/>
        <dbReference type="ChEBI" id="CHEBI:15378"/>
        <dbReference type="ChEBI" id="CHEBI:57643"/>
        <dbReference type="ChEBI" id="CHEBI:58608"/>
        <dbReference type="EC" id="3.1.4.4"/>
    </reaction>
</comment>
<evidence type="ECO:0000259" key="13">
    <source>
        <dbReference type="PROSITE" id="PS50035"/>
    </source>
</evidence>
<evidence type="ECO:0000256" key="2">
    <source>
        <dbReference type="ARBA" id="ARBA00001913"/>
    </source>
</evidence>
<dbReference type="InterPro" id="IPR015679">
    <property type="entry name" value="PLipase_D_fam"/>
</dbReference>
<comment type="caution">
    <text evidence="14">The sequence shown here is derived from an EMBL/GenBank/DDBJ whole genome shotgun (WGS) entry which is preliminary data.</text>
</comment>
<feature type="domain" description="PLD phosphodiesterase" evidence="13">
    <location>
        <begin position="359"/>
        <end position="394"/>
    </location>
</feature>
<dbReference type="InterPro" id="IPR011402">
    <property type="entry name" value="PLipase_D_pln"/>
</dbReference>
<keyword evidence="7 10" id="KW-0106">Calcium</keyword>
<dbReference type="Gene3D" id="3.30.870.10">
    <property type="entry name" value="Endonuclease Chain A"/>
    <property type="match status" value="2"/>
</dbReference>
<dbReference type="PIRSF" id="PIRSF036470">
    <property type="entry name" value="PLD_plant"/>
    <property type="match status" value="1"/>
</dbReference>
<evidence type="ECO:0000256" key="7">
    <source>
        <dbReference type="ARBA" id="ARBA00022837"/>
    </source>
</evidence>
<feature type="domain" description="PLD phosphodiesterase" evidence="13">
    <location>
        <begin position="703"/>
        <end position="730"/>
    </location>
</feature>
<dbReference type="PANTHER" id="PTHR18896">
    <property type="entry name" value="PHOSPHOLIPASE D"/>
    <property type="match status" value="1"/>
</dbReference>
<evidence type="ECO:0000313" key="15">
    <source>
        <dbReference type="Proteomes" id="UP000245207"/>
    </source>
</evidence>
<dbReference type="OrthoDB" id="14911at2759"/>
<evidence type="ECO:0000256" key="9">
    <source>
        <dbReference type="ARBA" id="ARBA00023098"/>
    </source>
</evidence>
<dbReference type="Proteomes" id="UP000245207">
    <property type="component" value="Unassembled WGS sequence"/>
</dbReference>
<dbReference type="GO" id="GO:0046470">
    <property type="term" value="P:phosphatidylcholine metabolic process"/>
    <property type="evidence" value="ECO:0007669"/>
    <property type="project" value="InterPro"/>
</dbReference>
<dbReference type="Pfam" id="PF00168">
    <property type="entry name" value="C2"/>
    <property type="match status" value="1"/>
</dbReference>
<dbReference type="InterPro" id="IPR000008">
    <property type="entry name" value="C2_dom"/>
</dbReference>
<dbReference type="GO" id="GO:0009395">
    <property type="term" value="P:phospholipid catabolic process"/>
    <property type="evidence" value="ECO:0007669"/>
    <property type="project" value="TreeGrafter"/>
</dbReference>
<evidence type="ECO:0000259" key="12">
    <source>
        <dbReference type="PROSITE" id="PS50004"/>
    </source>
</evidence>
<proteinExistence type="inferred from homology"/>
<evidence type="ECO:0000313" key="14">
    <source>
        <dbReference type="EMBL" id="PWA49661.1"/>
    </source>
</evidence>
<feature type="domain" description="C2" evidence="12">
    <location>
        <begin position="1"/>
        <end position="149"/>
    </location>
</feature>
<comment type="cofactor">
    <cofactor evidence="2 10">
        <name>Ca(2+)</name>
        <dbReference type="ChEBI" id="CHEBI:29108"/>
    </cofactor>
</comment>
<keyword evidence="6 10" id="KW-0378">Hydrolase</keyword>
<dbReference type="SMART" id="SM00155">
    <property type="entry name" value="PLDc"/>
    <property type="match status" value="2"/>
</dbReference>
<keyword evidence="8 10" id="KW-0442">Lipid degradation</keyword>
<name>A0A2U1LL04_ARTAN</name>
<evidence type="ECO:0000256" key="8">
    <source>
        <dbReference type="ARBA" id="ARBA00022963"/>
    </source>
</evidence>
<dbReference type="InterPro" id="IPR024632">
    <property type="entry name" value="PLipase_D_C"/>
</dbReference>
<feature type="region of interest" description="Disordered" evidence="11">
    <location>
        <begin position="827"/>
        <end position="857"/>
    </location>
</feature>
<keyword evidence="5" id="KW-0677">Repeat</keyword>
<dbReference type="Pfam" id="PF00614">
    <property type="entry name" value="PLDc"/>
    <property type="match status" value="1"/>
</dbReference>
<dbReference type="SMART" id="SM00239">
    <property type="entry name" value="C2"/>
    <property type="match status" value="1"/>
</dbReference>
<keyword evidence="9" id="KW-0443">Lipid metabolism</keyword>
<dbReference type="PROSITE" id="PS50035">
    <property type="entry name" value="PLD"/>
    <property type="match status" value="2"/>
</dbReference>
<dbReference type="GO" id="GO:0005886">
    <property type="term" value="C:plasma membrane"/>
    <property type="evidence" value="ECO:0007669"/>
    <property type="project" value="TreeGrafter"/>
</dbReference>